<keyword evidence="3" id="KW-1185">Reference proteome</keyword>
<sequence>MEEIPERLNYGEWDEAGFEIPKEYISDGVLHDNPLDSEKRKSLKEQGVPDVFTGDTL</sequence>
<accession>A0A1T4QD66</accession>
<gene>
    <name evidence="2" type="ORF">SAMN02745110_02357</name>
</gene>
<dbReference type="AlphaFoldDB" id="A0A1T4QD66"/>
<dbReference type="RefSeq" id="WP_159444171.1">
    <property type="nucleotide sequence ID" value="NZ_FMTO01000023.1"/>
</dbReference>
<reference evidence="2 3" key="1">
    <citation type="submission" date="2017-02" db="EMBL/GenBank/DDBJ databases">
        <authorList>
            <person name="Peterson S.W."/>
        </authorList>
    </citation>
    <scope>NUCLEOTIDE SEQUENCE [LARGE SCALE GENOMIC DNA]</scope>
    <source>
        <strain evidence="2 3">ATCC 17233</strain>
    </source>
</reference>
<dbReference type="Proteomes" id="UP000189857">
    <property type="component" value="Unassembled WGS sequence"/>
</dbReference>
<evidence type="ECO:0000313" key="3">
    <source>
        <dbReference type="Proteomes" id="UP000189857"/>
    </source>
</evidence>
<name>A0A1T4QD66_9FIRM</name>
<organism evidence="2 3">
    <name type="scientific">Eubacterium ruminantium</name>
    <dbReference type="NCBI Taxonomy" id="42322"/>
    <lineage>
        <taxon>Bacteria</taxon>
        <taxon>Bacillati</taxon>
        <taxon>Bacillota</taxon>
        <taxon>Clostridia</taxon>
        <taxon>Eubacteriales</taxon>
        <taxon>Eubacteriaceae</taxon>
        <taxon>Eubacterium</taxon>
    </lineage>
</organism>
<evidence type="ECO:0000313" key="2">
    <source>
        <dbReference type="EMBL" id="SKA01723.1"/>
    </source>
</evidence>
<protein>
    <submittedName>
        <fullName evidence="2">Uncharacterized protein</fullName>
    </submittedName>
</protein>
<feature type="region of interest" description="Disordered" evidence="1">
    <location>
        <begin position="37"/>
        <end position="57"/>
    </location>
</feature>
<evidence type="ECO:0000256" key="1">
    <source>
        <dbReference type="SAM" id="MobiDB-lite"/>
    </source>
</evidence>
<dbReference type="EMBL" id="FUXA01000019">
    <property type="protein sequence ID" value="SKA01723.1"/>
    <property type="molecule type" value="Genomic_DNA"/>
</dbReference>
<proteinExistence type="predicted"/>